<feature type="transmembrane region" description="Helical" evidence="9">
    <location>
        <begin position="609"/>
        <end position="631"/>
    </location>
</feature>
<organism evidence="11 12">
    <name type="scientific">Spiroplasma turonicum</name>
    <dbReference type="NCBI Taxonomy" id="216946"/>
    <lineage>
        <taxon>Bacteria</taxon>
        <taxon>Bacillati</taxon>
        <taxon>Mycoplasmatota</taxon>
        <taxon>Mollicutes</taxon>
        <taxon>Entomoplasmatales</taxon>
        <taxon>Spiroplasmataceae</taxon>
        <taxon>Spiroplasma</taxon>
    </lineage>
</organism>
<dbReference type="AlphaFoldDB" id="A0A0K1P577"/>
<dbReference type="GO" id="GO:0035435">
    <property type="term" value="P:phosphate ion transmembrane transport"/>
    <property type="evidence" value="ECO:0007669"/>
    <property type="project" value="InterPro"/>
</dbReference>
<keyword evidence="12" id="KW-1185">Reference proteome</keyword>
<evidence type="ECO:0000256" key="5">
    <source>
        <dbReference type="ARBA" id="ARBA00022592"/>
    </source>
</evidence>
<gene>
    <name evidence="11" type="primary">pstA</name>
    <name evidence="11" type="ORF">STURON_00194</name>
</gene>
<dbReference type="Pfam" id="PF00528">
    <property type="entry name" value="BPD_transp_1"/>
    <property type="match status" value="2"/>
</dbReference>
<evidence type="ECO:0000256" key="3">
    <source>
        <dbReference type="ARBA" id="ARBA00022448"/>
    </source>
</evidence>
<feature type="domain" description="ABC transmembrane type-1" evidence="10">
    <location>
        <begin position="421"/>
        <end position="628"/>
    </location>
</feature>
<dbReference type="InterPro" id="IPR035906">
    <property type="entry name" value="MetI-like_sf"/>
</dbReference>
<comment type="subcellular location">
    <subcellularLocation>
        <location evidence="1">Cell membrane</location>
        <topology evidence="1">Multi-pass membrane protein</topology>
    </subcellularLocation>
</comment>
<keyword evidence="5" id="KW-0592">Phosphate transport</keyword>
<feature type="transmembrane region" description="Helical" evidence="9">
    <location>
        <begin position="135"/>
        <end position="156"/>
    </location>
</feature>
<protein>
    <submittedName>
        <fullName evidence="11">Phosphate ABC transporter permease</fullName>
    </submittedName>
</protein>
<feature type="transmembrane region" description="Helical" evidence="9">
    <location>
        <begin position="176"/>
        <end position="197"/>
    </location>
</feature>
<comment type="similarity">
    <text evidence="2">Belongs to the binding-protein-dependent transport system permease family. CysTW subfamily.</text>
</comment>
<evidence type="ECO:0000256" key="1">
    <source>
        <dbReference type="ARBA" id="ARBA00004651"/>
    </source>
</evidence>
<feature type="transmembrane region" description="Helical" evidence="9">
    <location>
        <begin position="297"/>
        <end position="321"/>
    </location>
</feature>
<feature type="transmembrane region" description="Helical" evidence="9">
    <location>
        <begin position="371"/>
        <end position="396"/>
    </location>
</feature>
<evidence type="ECO:0000256" key="7">
    <source>
        <dbReference type="ARBA" id="ARBA00022989"/>
    </source>
</evidence>
<evidence type="ECO:0000313" key="12">
    <source>
        <dbReference type="Proteomes" id="UP000067243"/>
    </source>
</evidence>
<name>A0A0K1P577_9MOLU</name>
<dbReference type="PROSITE" id="PS50928">
    <property type="entry name" value="ABC_TM1"/>
    <property type="match status" value="2"/>
</dbReference>
<evidence type="ECO:0000256" key="4">
    <source>
        <dbReference type="ARBA" id="ARBA00022475"/>
    </source>
</evidence>
<dbReference type="InterPro" id="IPR000515">
    <property type="entry name" value="MetI-like"/>
</dbReference>
<proteinExistence type="inferred from homology"/>
<dbReference type="CDD" id="cd06261">
    <property type="entry name" value="TM_PBP2"/>
    <property type="match status" value="2"/>
</dbReference>
<dbReference type="NCBIfam" id="TIGR02138">
    <property type="entry name" value="phosphate_pstC"/>
    <property type="match status" value="1"/>
</dbReference>
<dbReference type="SUPFAM" id="SSF161098">
    <property type="entry name" value="MetI-like"/>
    <property type="match status" value="2"/>
</dbReference>
<evidence type="ECO:0000259" key="10">
    <source>
        <dbReference type="PROSITE" id="PS50928"/>
    </source>
</evidence>
<sequence>MTLKLKTLSKDSKKSMKEKIKTMKRYKSKSKKIDIASKNLIIFMTTIVIFILAILVSFILYKSVNFFKDFSFFKFIFSGDWAPGKDGASDASYGIGRIILSTLMMLLISLLFAIPLTIFSSLFICEYLSGRLKKFVILFIQLLAGIPSVVFGLFAIDQIGPMFIRMGAPTGANMMTASLTLSFMALPTMIALSINAIEAVPVGHKYASLALGMTKERTTFSVILVSATPKIITAIITGIARIIGETMAVILIAGNSAKGLNVDDGITGFLFSSIKTLAGTIGLEMLENNGLTHESSLYAIGLVLFIVVILINFLIIAIGNIGNRKRNKHKKNKKFASSDYNKNYSYDPHKLDVLVKTNTESRLSKKVHSTILRGFMITSTAIIIGFISWILITVVAKGLVNFDSKAFVEISGQRSGIFALLLTTILLIVSTIIFAIPLSMFIAIYLAEYAHKDSKFASTIRFCINVLASTPSIVFGVFGLSLFVTAMGLPMSIFAASLTMTIVIMPMMITSFEDSITSVPTLYKEAAYGLGMSKTGVVIKVILPNALKGFMTTIILSVSRIIGESAPVYLTLGTAVRMPTDGFFSSGATLTTEIYMLASEGSSAELLGVAYQIAFVTIILVLGLIFLSRYISNKLDPLFEKVTFKQKIIRIYSSIFKFNYRKWFAKLYKNIRRRFKKLIRALSFKTIKINYKNRKIRKKVIKDIIKDAKKNSISN</sequence>
<evidence type="ECO:0000313" key="11">
    <source>
        <dbReference type="EMBL" id="AKU79440.1"/>
    </source>
</evidence>
<keyword evidence="6 9" id="KW-0812">Transmembrane</keyword>
<dbReference type="GO" id="GO:0005315">
    <property type="term" value="F:phosphate transmembrane transporter activity"/>
    <property type="evidence" value="ECO:0007669"/>
    <property type="project" value="InterPro"/>
</dbReference>
<dbReference type="PATRIC" id="fig|216946.3.peg.193"/>
<feature type="transmembrane region" description="Helical" evidence="9">
    <location>
        <begin position="459"/>
        <end position="483"/>
    </location>
</feature>
<feature type="transmembrane region" description="Helical" evidence="9">
    <location>
        <begin position="98"/>
        <end position="123"/>
    </location>
</feature>
<dbReference type="KEGG" id="stur:STURON_00194"/>
<feature type="transmembrane region" description="Helical" evidence="9">
    <location>
        <begin position="489"/>
        <end position="509"/>
    </location>
</feature>
<dbReference type="InterPro" id="IPR051124">
    <property type="entry name" value="Phosphate_Transport_Permease"/>
</dbReference>
<dbReference type="NCBIfam" id="TIGR00974">
    <property type="entry name" value="3a0107s02c"/>
    <property type="match status" value="1"/>
</dbReference>
<dbReference type="PANTHER" id="PTHR30425">
    <property type="entry name" value="PHOSPHATE TRANSPORT SYSTEM PERMEASE PROTEIN PST"/>
    <property type="match status" value="1"/>
</dbReference>
<keyword evidence="3" id="KW-0813">Transport</keyword>
<keyword evidence="4" id="KW-1003">Cell membrane</keyword>
<dbReference type="PANTHER" id="PTHR30425:SF1">
    <property type="entry name" value="PHOSPHATE TRANSPORT SYSTEM PERMEASE PROTEIN PSTC"/>
    <property type="match status" value="1"/>
</dbReference>
<feature type="domain" description="ABC transmembrane type-1" evidence="10">
    <location>
        <begin position="99"/>
        <end position="315"/>
    </location>
</feature>
<feature type="transmembrane region" description="Helical" evidence="9">
    <location>
        <begin position="416"/>
        <end position="447"/>
    </location>
</feature>
<evidence type="ECO:0000256" key="9">
    <source>
        <dbReference type="SAM" id="Phobius"/>
    </source>
</evidence>
<dbReference type="InterPro" id="IPR005672">
    <property type="entry name" value="Phosphate_PstA"/>
</dbReference>
<feature type="transmembrane region" description="Helical" evidence="9">
    <location>
        <begin position="40"/>
        <end position="61"/>
    </location>
</feature>
<accession>A0A0K1P577</accession>
<reference evidence="11 12" key="1">
    <citation type="journal article" date="2015" name="Genome Announc.">
        <title>Complete Genome Sequence of Spiroplasma turonicum Strain Tab4cT, a Parasite of a Horse Fly, Haematopota sp. (Diptera: Tabanidae).</title>
        <authorList>
            <person name="Davis R.E."/>
            <person name="Shao J."/>
            <person name="Zhao Y."/>
            <person name="Gasparich G.E."/>
            <person name="Gaynor B.J."/>
            <person name="Donofrio N."/>
        </authorList>
    </citation>
    <scope>NUCLEOTIDE SEQUENCE [LARGE SCALE GENOMIC DNA]</scope>
    <source>
        <strain evidence="11 12">Tab4c</strain>
    </source>
</reference>
<dbReference type="Gene3D" id="1.10.3720.10">
    <property type="entry name" value="MetI-like"/>
    <property type="match status" value="2"/>
</dbReference>
<evidence type="ECO:0000256" key="2">
    <source>
        <dbReference type="ARBA" id="ARBA00007069"/>
    </source>
</evidence>
<feature type="transmembrane region" description="Helical" evidence="9">
    <location>
        <begin position="542"/>
        <end position="562"/>
    </location>
</feature>
<dbReference type="Proteomes" id="UP000067243">
    <property type="component" value="Chromosome"/>
</dbReference>
<dbReference type="GO" id="GO:0005886">
    <property type="term" value="C:plasma membrane"/>
    <property type="evidence" value="ECO:0007669"/>
    <property type="project" value="UniProtKB-SubCell"/>
</dbReference>
<keyword evidence="8 9" id="KW-0472">Membrane</keyword>
<dbReference type="STRING" id="216946.STURO_v1c01930"/>
<evidence type="ECO:0000256" key="6">
    <source>
        <dbReference type="ARBA" id="ARBA00022692"/>
    </source>
</evidence>
<feature type="transmembrane region" description="Helical" evidence="9">
    <location>
        <begin position="218"/>
        <end position="243"/>
    </location>
</feature>
<dbReference type="InterPro" id="IPR011864">
    <property type="entry name" value="Phosphate_PstC"/>
</dbReference>
<evidence type="ECO:0000256" key="8">
    <source>
        <dbReference type="ARBA" id="ARBA00023136"/>
    </source>
</evidence>
<keyword evidence="7 9" id="KW-1133">Transmembrane helix</keyword>
<dbReference type="EMBL" id="CP012328">
    <property type="protein sequence ID" value="AKU79440.1"/>
    <property type="molecule type" value="Genomic_DNA"/>
</dbReference>